<dbReference type="Proteomes" id="UP000184501">
    <property type="component" value="Unassembled WGS sequence"/>
</dbReference>
<evidence type="ECO:0000259" key="1">
    <source>
        <dbReference type="Pfam" id="PF04149"/>
    </source>
</evidence>
<feature type="domain" description="DUF397" evidence="1">
    <location>
        <begin position="8"/>
        <end position="29"/>
    </location>
</feature>
<dbReference type="InterPro" id="IPR007278">
    <property type="entry name" value="DUF397"/>
</dbReference>
<sequence>MTSEQSGLVWRKSRRSSYQENCVEVAFVPTWRKSSYSSTKENCVEVTLARGEVTVRDSKNPSGAALTFSQNSFGAFVSSVRSGHLG</sequence>
<accession>A0A1M5GLM5</accession>
<feature type="domain" description="DUF397" evidence="1">
    <location>
        <begin position="30"/>
        <end position="81"/>
    </location>
</feature>
<dbReference type="STRING" id="2017.SAMN05444320_106171"/>
<dbReference type="EMBL" id="FQVN01000006">
    <property type="protein sequence ID" value="SHG04629.1"/>
    <property type="molecule type" value="Genomic_DNA"/>
</dbReference>
<protein>
    <recommendedName>
        <fullName evidence="1">DUF397 domain-containing protein</fullName>
    </recommendedName>
</protein>
<gene>
    <name evidence="2" type="ORF">SAMN05444320_106171</name>
</gene>
<dbReference type="Pfam" id="PF04149">
    <property type="entry name" value="DUF397"/>
    <property type="match status" value="2"/>
</dbReference>
<name>A0A1M5GLM5_STRHI</name>
<keyword evidence="3" id="KW-1185">Reference proteome</keyword>
<dbReference type="OrthoDB" id="3430276at2"/>
<evidence type="ECO:0000313" key="3">
    <source>
        <dbReference type="Proteomes" id="UP000184501"/>
    </source>
</evidence>
<organism evidence="2 3">
    <name type="scientific">Streptoalloteichus hindustanus</name>
    <dbReference type="NCBI Taxonomy" id="2017"/>
    <lineage>
        <taxon>Bacteria</taxon>
        <taxon>Bacillati</taxon>
        <taxon>Actinomycetota</taxon>
        <taxon>Actinomycetes</taxon>
        <taxon>Pseudonocardiales</taxon>
        <taxon>Pseudonocardiaceae</taxon>
        <taxon>Streptoalloteichus</taxon>
    </lineage>
</organism>
<evidence type="ECO:0000313" key="2">
    <source>
        <dbReference type="EMBL" id="SHG04629.1"/>
    </source>
</evidence>
<proteinExistence type="predicted"/>
<dbReference type="AlphaFoldDB" id="A0A1M5GLM5"/>
<reference evidence="2 3" key="1">
    <citation type="submission" date="2016-11" db="EMBL/GenBank/DDBJ databases">
        <authorList>
            <person name="Jaros S."/>
            <person name="Januszkiewicz K."/>
            <person name="Wedrychowicz H."/>
        </authorList>
    </citation>
    <scope>NUCLEOTIDE SEQUENCE [LARGE SCALE GENOMIC DNA]</scope>
    <source>
        <strain evidence="2 3">DSM 44523</strain>
    </source>
</reference>